<comment type="subunit">
    <text evidence="6">Part of the 50S ribosomal subunit.</text>
</comment>
<evidence type="ECO:0000256" key="4">
    <source>
        <dbReference type="ARBA" id="ARBA00022980"/>
    </source>
</evidence>
<keyword evidence="4 6" id="KW-0689">Ribosomal protein</keyword>
<name>D7D9S5_STAHD</name>
<dbReference type="KEGG" id="shc:Shell_1433"/>
<evidence type="ECO:0000256" key="3">
    <source>
        <dbReference type="ARBA" id="ARBA00022884"/>
    </source>
</evidence>
<dbReference type="Pfam" id="PF00467">
    <property type="entry name" value="KOW"/>
    <property type="match status" value="1"/>
</dbReference>
<reference evidence="9 10" key="2">
    <citation type="journal article" date="2011" name="Stand. Genomic Sci.">
        <title>Complete genome sequence of Staphylothermus hellenicus P8.</title>
        <authorList>
            <person name="Anderson I."/>
            <person name="Wirth R."/>
            <person name="Lucas S."/>
            <person name="Copeland A."/>
            <person name="Lapidus A."/>
            <person name="Cheng J.F."/>
            <person name="Goodwin L."/>
            <person name="Pitluck S."/>
            <person name="Davenport K."/>
            <person name="Detter J.C."/>
            <person name="Han C."/>
            <person name="Tapia R."/>
            <person name="Land M."/>
            <person name="Hauser L."/>
            <person name="Pati A."/>
            <person name="Mikhailova N."/>
            <person name="Woyke T."/>
            <person name="Klenk H.P."/>
            <person name="Kyrpides N."/>
            <person name="Ivanova N."/>
        </authorList>
    </citation>
    <scope>NUCLEOTIDE SEQUENCE [LARGE SCALE GENOMIC DNA]</scope>
    <source>
        <strain evidence="10">DSM 12710 / JCM 10830 / BK20S6-10-b1 / P8</strain>
    </source>
</reference>
<feature type="domain" description="KOW" evidence="8">
    <location>
        <begin position="46"/>
        <end position="73"/>
    </location>
</feature>
<feature type="region of interest" description="Disordered" evidence="7">
    <location>
        <begin position="128"/>
        <end position="152"/>
    </location>
</feature>
<dbReference type="CDD" id="cd06089">
    <property type="entry name" value="KOW_RPL26"/>
    <property type="match status" value="1"/>
</dbReference>
<evidence type="ECO:0000313" key="10">
    <source>
        <dbReference type="Proteomes" id="UP000002573"/>
    </source>
</evidence>
<dbReference type="eggNOG" id="arCOG04094">
    <property type="taxonomic scope" value="Archaea"/>
</dbReference>
<evidence type="ECO:0000259" key="8">
    <source>
        <dbReference type="SMART" id="SM00739"/>
    </source>
</evidence>
<feature type="compositionally biased region" description="Acidic residues" evidence="7">
    <location>
        <begin position="140"/>
        <end position="152"/>
    </location>
</feature>
<dbReference type="GeneID" id="9234724"/>
<gene>
    <name evidence="6" type="primary">rpl24</name>
    <name evidence="9" type="ordered locus">Shell_1433</name>
</gene>
<dbReference type="NCBIfam" id="TIGR01080">
    <property type="entry name" value="rplX_A_E"/>
    <property type="match status" value="1"/>
</dbReference>
<evidence type="ECO:0000256" key="1">
    <source>
        <dbReference type="ARBA" id="ARBA00010618"/>
    </source>
</evidence>
<evidence type="ECO:0000256" key="5">
    <source>
        <dbReference type="ARBA" id="ARBA00023274"/>
    </source>
</evidence>
<dbReference type="GO" id="GO:0003735">
    <property type="term" value="F:structural constituent of ribosome"/>
    <property type="evidence" value="ECO:0007669"/>
    <property type="project" value="UniProtKB-UniRule"/>
</dbReference>
<dbReference type="RefSeq" id="WP_013143719.1">
    <property type="nucleotide sequence ID" value="NC_014205.1"/>
</dbReference>
<proteinExistence type="inferred from homology"/>
<dbReference type="SMART" id="SM00739">
    <property type="entry name" value="KOW"/>
    <property type="match status" value="1"/>
</dbReference>
<evidence type="ECO:0000256" key="2">
    <source>
        <dbReference type="ARBA" id="ARBA00022730"/>
    </source>
</evidence>
<keyword evidence="5 6" id="KW-0687">Ribonucleoprotein</keyword>
<dbReference type="Pfam" id="PF16906">
    <property type="entry name" value="Ribosomal_L26"/>
    <property type="match status" value="1"/>
</dbReference>
<accession>D7D9S5</accession>
<dbReference type="InterPro" id="IPR005824">
    <property type="entry name" value="KOW"/>
</dbReference>
<dbReference type="PROSITE" id="PS01108">
    <property type="entry name" value="RIBOSOMAL_L24"/>
    <property type="match status" value="1"/>
</dbReference>
<dbReference type="HAMAP" id="MF_01326_A">
    <property type="entry name" value="Ribosomal_uL24_A"/>
    <property type="match status" value="1"/>
</dbReference>
<evidence type="ECO:0000313" key="9">
    <source>
        <dbReference type="EMBL" id="ADI32521.1"/>
    </source>
</evidence>
<dbReference type="STRING" id="591019.Shell_1433"/>
<sequence>MAITYSSKPSKQRKALFNMPLHLRHKLFNAPLSRELREKYGVKKLPVRKGDVVRIMRGDWKGHEGKVVRLDLRRVRLYIEGVQRKKADQTPVYYPIHPSKVMIIKLDLSDKWRRKIIERRKGLIESEIVEEKETSKSSEGGEETKEEIEGEK</sequence>
<protein>
    <recommendedName>
        <fullName evidence="6">Large ribosomal subunit protein uL24</fullName>
    </recommendedName>
</protein>
<dbReference type="InterPro" id="IPR005825">
    <property type="entry name" value="Ribosomal_uL24_CS"/>
</dbReference>
<comment type="function">
    <text evidence="6">One of two assembly initiator proteins, it binds directly to the 5'-end of the 23S rRNA, where it nucleates assembly of the 50S subunit.</text>
</comment>
<keyword evidence="10" id="KW-1185">Reference proteome</keyword>
<evidence type="ECO:0000256" key="6">
    <source>
        <dbReference type="HAMAP-Rule" id="MF_01326"/>
    </source>
</evidence>
<comment type="function">
    <text evidence="6">Located at the polypeptide exit tunnel on the outside of the subunit.</text>
</comment>
<evidence type="ECO:0000256" key="7">
    <source>
        <dbReference type="SAM" id="MobiDB-lite"/>
    </source>
</evidence>
<dbReference type="SUPFAM" id="SSF50104">
    <property type="entry name" value="Translation proteins SH3-like domain"/>
    <property type="match status" value="1"/>
</dbReference>
<dbReference type="FunFam" id="2.30.30.30:FF:000009">
    <property type="entry name" value="60S ribosomal protein L26"/>
    <property type="match status" value="1"/>
</dbReference>
<dbReference type="HOGENOM" id="CLU_093240_2_1_2"/>
<dbReference type="GO" id="GO:0006412">
    <property type="term" value="P:translation"/>
    <property type="evidence" value="ECO:0007669"/>
    <property type="project" value="UniProtKB-UniRule"/>
</dbReference>
<dbReference type="InterPro" id="IPR008991">
    <property type="entry name" value="Translation_prot_SH3-like_sf"/>
</dbReference>
<dbReference type="EMBL" id="CP002051">
    <property type="protein sequence ID" value="ADI32521.1"/>
    <property type="molecule type" value="Genomic_DNA"/>
</dbReference>
<reference evidence="10" key="1">
    <citation type="submission" date="2010-05" db="EMBL/GenBank/DDBJ databases">
        <title>Complete sequence of Staphylothermus hellenicus DSM 12710.</title>
        <authorList>
            <consortium name="US DOE Joint Genome Institute"/>
            <person name="Lucas S."/>
            <person name="Copeland A."/>
            <person name="Lapidus A."/>
            <person name="Cheng J.-F."/>
            <person name="Bruce D."/>
            <person name="Goodwin L."/>
            <person name="Pitluck S."/>
            <person name="Davenport K."/>
            <person name="Detter J.C."/>
            <person name="Han C."/>
            <person name="Tapia R."/>
            <person name="Larimer F."/>
            <person name="Land M."/>
            <person name="Hauser L."/>
            <person name="Kyrpides N."/>
            <person name="Mikhailova N."/>
            <person name="Anderson I.J."/>
            <person name="Woyke T."/>
        </authorList>
    </citation>
    <scope>NUCLEOTIDE SEQUENCE [LARGE SCALE GENOMIC DNA]</scope>
    <source>
        <strain evidence="10">DSM 12710 / JCM 10830 / BK20S6-10-b1 / P8</strain>
    </source>
</reference>
<dbReference type="InterPro" id="IPR014722">
    <property type="entry name" value="Rib_uL2_dom2"/>
</dbReference>
<keyword evidence="3 6" id="KW-0694">RNA-binding</keyword>
<dbReference type="InterPro" id="IPR005756">
    <property type="entry name" value="Ribosomal_uL24_euk/arc"/>
</dbReference>
<dbReference type="GO" id="GO:0015934">
    <property type="term" value="C:large ribosomal subunit"/>
    <property type="evidence" value="ECO:0007669"/>
    <property type="project" value="UniProtKB-UniRule"/>
</dbReference>
<organism evidence="9 10">
    <name type="scientific">Staphylothermus hellenicus (strain DSM 12710 / JCM 10830 / BK20S6-10-b1 / P8)</name>
    <dbReference type="NCBI Taxonomy" id="591019"/>
    <lineage>
        <taxon>Archaea</taxon>
        <taxon>Thermoproteota</taxon>
        <taxon>Thermoprotei</taxon>
        <taxon>Desulfurococcales</taxon>
        <taxon>Desulfurococcaceae</taxon>
        <taxon>Staphylothermus</taxon>
    </lineage>
</organism>
<comment type="similarity">
    <text evidence="1 6">Belongs to the universal ribosomal protein uL24 family.</text>
</comment>
<dbReference type="PANTHER" id="PTHR11143">
    <property type="entry name" value="60S RIBOSOMAL PROTEIN L26 FAMILY MEMBER"/>
    <property type="match status" value="1"/>
</dbReference>
<keyword evidence="2 6" id="KW-0699">rRNA-binding</keyword>
<dbReference type="AlphaFoldDB" id="D7D9S5"/>
<dbReference type="Gene3D" id="2.30.30.30">
    <property type="match status" value="1"/>
</dbReference>
<dbReference type="Proteomes" id="UP000002573">
    <property type="component" value="Chromosome"/>
</dbReference>
<dbReference type="GO" id="GO:0019843">
    <property type="term" value="F:rRNA binding"/>
    <property type="evidence" value="ECO:0007669"/>
    <property type="project" value="UniProtKB-UniRule"/>
</dbReference>
<dbReference type="InterPro" id="IPR041988">
    <property type="entry name" value="Ribosomal_uL24_KOW"/>
</dbReference>
<dbReference type="OrthoDB" id="10899at2157"/>